<evidence type="ECO:0000313" key="2">
    <source>
        <dbReference type="Proteomes" id="UP001597286"/>
    </source>
</evidence>
<proteinExistence type="predicted"/>
<name>A0ABW4P5A9_9NOCA</name>
<dbReference type="EMBL" id="JBHUFB010000009">
    <property type="protein sequence ID" value="MFD1812655.1"/>
    <property type="molecule type" value="Genomic_DNA"/>
</dbReference>
<dbReference type="RefSeq" id="WP_378485153.1">
    <property type="nucleotide sequence ID" value="NZ_JBHUFB010000009.1"/>
</dbReference>
<gene>
    <name evidence="1" type="ORF">ACFSJG_10550</name>
</gene>
<accession>A0ABW4P5A9</accession>
<reference evidence="2" key="1">
    <citation type="journal article" date="2019" name="Int. J. Syst. Evol. Microbiol.">
        <title>The Global Catalogue of Microorganisms (GCM) 10K type strain sequencing project: providing services to taxonomists for standard genome sequencing and annotation.</title>
        <authorList>
            <consortium name="The Broad Institute Genomics Platform"/>
            <consortium name="The Broad Institute Genome Sequencing Center for Infectious Disease"/>
            <person name="Wu L."/>
            <person name="Ma J."/>
        </authorList>
    </citation>
    <scope>NUCLEOTIDE SEQUENCE [LARGE SCALE GENOMIC DNA]</scope>
    <source>
        <strain evidence="2">DT72</strain>
    </source>
</reference>
<evidence type="ECO:0000313" key="1">
    <source>
        <dbReference type="EMBL" id="MFD1812655.1"/>
    </source>
</evidence>
<dbReference type="Proteomes" id="UP001597286">
    <property type="component" value="Unassembled WGS sequence"/>
</dbReference>
<protein>
    <submittedName>
        <fullName evidence="1">Uncharacterized protein</fullName>
    </submittedName>
</protein>
<keyword evidence="2" id="KW-1185">Reference proteome</keyword>
<sequence>MFLTREGDDRILTRVTDHVPAGFEFVGATLAIRGGDLSYQLIPVTPEVGAGVVTVVASGAGWSVPSTAGWLEFVVTYRVPQTAPYGAVYDTGTSFDLAGGDDSVNWNPSGLQVRITPDFGSVDFGSSLGGPAQQG</sequence>
<organism evidence="1 2">
    <name type="scientific">Rhodococcus gannanensis</name>
    <dbReference type="NCBI Taxonomy" id="1960308"/>
    <lineage>
        <taxon>Bacteria</taxon>
        <taxon>Bacillati</taxon>
        <taxon>Actinomycetota</taxon>
        <taxon>Actinomycetes</taxon>
        <taxon>Mycobacteriales</taxon>
        <taxon>Nocardiaceae</taxon>
        <taxon>Rhodococcus</taxon>
    </lineage>
</organism>
<comment type="caution">
    <text evidence="1">The sequence shown here is derived from an EMBL/GenBank/DDBJ whole genome shotgun (WGS) entry which is preliminary data.</text>
</comment>